<keyword evidence="9" id="KW-1185">Reference proteome</keyword>
<proteinExistence type="inferred from homology"/>
<dbReference type="RefSeq" id="XP_007377488.1">
    <property type="nucleotide sequence ID" value="XM_007377426.1"/>
</dbReference>
<dbReference type="SUPFAM" id="SSF52402">
    <property type="entry name" value="Adenine nucleotide alpha hydrolases-like"/>
    <property type="match status" value="1"/>
</dbReference>
<keyword evidence="2" id="KW-0436">Ligase</keyword>
<dbReference type="Gene3D" id="3.40.50.620">
    <property type="entry name" value="HUPs"/>
    <property type="match status" value="1"/>
</dbReference>
<organism evidence="9">
    <name type="scientific">Spathaspora passalidarum (strain NRRL Y-27907 / 11-Y1)</name>
    <dbReference type="NCBI Taxonomy" id="619300"/>
    <lineage>
        <taxon>Eukaryota</taxon>
        <taxon>Fungi</taxon>
        <taxon>Dikarya</taxon>
        <taxon>Ascomycota</taxon>
        <taxon>Saccharomycotina</taxon>
        <taxon>Pichiomycetes</taxon>
        <taxon>Debaryomycetaceae</taxon>
        <taxon>Spathaspora</taxon>
    </lineage>
</organism>
<dbReference type="HAMAP" id="MF_01161">
    <property type="entry name" value="tRNA_Ile_lys_synt"/>
    <property type="match status" value="1"/>
</dbReference>
<dbReference type="InterPro" id="IPR012795">
    <property type="entry name" value="tRNA_Ile_lys_synt_N"/>
</dbReference>
<dbReference type="InterPro" id="IPR011063">
    <property type="entry name" value="TilS/TtcA_N"/>
</dbReference>
<dbReference type="GeneID" id="18871091"/>
<dbReference type="STRING" id="619300.G3AUE1"/>
<dbReference type="Proteomes" id="UP000000709">
    <property type="component" value="Unassembled WGS sequence"/>
</dbReference>
<dbReference type="eggNOG" id="ENOG502QQNE">
    <property type="taxonomic scope" value="Eukaryota"/>
</dbReference>
<dbReference type="GO" id="GO:0005524">
    <property type="term" value="F:ATP binding"/>
    <property type="evidence" value="ECO:0007669"/>
    <property type="project" value="UniProtKB-KW"/>
</dbReference>
<sequence length="486" mass="57146">MNRISLDAFSNVLRKYFNTADVLPRRVAIALSGGADSMLLTYLLTQYKHLHSPHTEIYAITIDHKYRPESTDETKHIRDIVKQWDVHHVVKTLSYDQEVSSIGNFEEVARHKRYLKFENVCKSKQISALFMGHHLDDQLETFIQRLQGNSSLYGLAGTRKITRLPRNDLSPIDNHHSVFVYRPFWQFEKRDIVDTCQFNGVRYFNDPTNQDIDLTRRNYLRHLIGDVIPAKITKHSQYSCISKQALRDSHEQVYNLAESFEEKANNIKNMIEKNGWIRTNDAMSSLNVKIPRRLFAKPNEIVLGKYFYQILYPYSTLKHYHWAYAKLERQLVPKIQRFLDTDDTTFKTTMMNLTFDINIIEEDILDIAIKRQPIVTGDDVSLSVDVTDKWSEYVLFDRRFWVRFCSAENMQVKVIPYMHKKCKPRLAQDLLKSKQVNSKLNTLPAVMYHHEIIAFPSIGLVSEKYDSFRMECSLKENKYGRLEQEL</sequence>
<dbReference type="InParanoid" id="G3AUE1"/>
<dbReference type="PANTHER" id="PTHR43033:SF1">
    <property type="entry name" value="TRNA(ILE)-LYSIDINE SYNTHASE-RELATED"/>
    <property type="match status" value="1"/>
</dbReference>
<reference evidence="8 9" key="1">
    <citation type="journal article" date="2011" name="Proc. Natl. Acad. Sci. U.S.A.">
        <title>Comparative genomics of xylose-fermenting fungi for enhanced biofuel production.</title>
        <authorList>
            <person name="Wohlbach D.J."/>
            <person name="Kuo A."/>
            <person name="Sato T.K."/>
            <person name="Potts K.M."/>
            <person name="Salamov A.A."/>
            <person name="LaButti K.M."/>
            <person name="Sun H."/>
            <person name="Clum A."/>
            <person name="Pangilinan J.L."/>
            <person name="Lindquist E.A."/>
            <person name="Lucas S."/>
            <person name="Lapidus A."/>
            <person name="Jin M."/>
            <person name="Gunawan C."/>
            <person name="Balan V."/>
            <person name="Dale B.E."/>
            <person name="Jeffries T.W."/>
            <person name="Zinkel R."/>
            <person name="Barry K.W."/>
            <person name="Grigoriev I.V."/>
            <person name="Gasch A.P."/>
        </authorList>
    </citation>
    <scope>NUCLEOTIDE SEQUENCE [LARGE SCALE GENOMIC DNA]</scope>
    <source>
        <strain evidence="9">NRRL Y-27907 / 11-Y1</strain>
    </source>
</reference>
<evidence type="ECO:0000256" key="5">
    <source>
        <dbReference type="ARBA" id="ARBA00022840"/>
    </source>
</evidence>
<evidence type="ECO:0000256" key="1">
    <source>
        <dbReference type="ARBA" id="ARBA00013267"/>
    </source>
</evidence>
<evidence type="ECO:0000313" key="8">
    <source>
        <dbReference type="EMBL" id="EGW30517.1"/>
    </source>
</evidence>
<dbReference type="NCBIfam" id="TIGR02432">
    <property type="entry name" value="lysidine_TilS_N"/>
    <property type="match status" value="1"/>
</dbReference>
<dbReference type="EC" id="6.3.4.19" evidence="1"/>
<dbReference type="AlphaFoldDB" id="G3AUE1"/>
<keyword evidence="3" id="KW-0819">tRNA processing</keyword>
<evidence type="ECO:0000256" key="2">
    <source>
        <dbReference type="ARBA" id="ARBA00022598"/>
    </source>
</evidence>
<evidence type="ECO:0000313" key="9">
    <source>
        <dbReference type="Proteomes" id="UP000000709"/>
    </source>
</evidence>
<keyword evidence="4" id="KW-0547">Nucleotide-binding</keyword>
<dbReference type="OrthoDB" id="434144at2759"/>
<evidence type="ECO:0000256" key="3">
    <source>
        <dbReference type="ARBA" id="ARBA00022694"/>
    </source>
</evidence>
<name>G3AUE1_SPAPN</name>
<gene>
    <name evidence="8" type="ORF">SPAPADRAFT_157650</name>
</gene>
<accession>G3AUE1</accession>
<dbReference type="GO" id="GO:0032267">
    <property type="term" value="F:tRNA(Ile)-lysidine synthase activity"/>
    <property type="evidence" value="ECO:0007669"/>
    <property type="project" value="UniProtKB-EC"/>
</dbReference>
<dbReference type="OMA" id="MCLTHLL"/>
<evidence type="ECO:0000256" key="4">
    <source>
        <dbReference type="ARBA" id="ARBA00022741"/>
    </source>
</evidence>
<dbReference type="EMBL" id="GL996505">
    <property type="protein sequence ID" value="EGW30517.1"/>
    <property type="molecule type" value="Genomic_DNA"/>
</dbReference>
<dbReference type="HOGENOM" id="CLU_015599_1_0_1"/>
<dbReference type="CDD" id="cd01992">
    <property type="entry name" value="TilS_N"/>
    <property type="match status" value="1"/>
</dbReference>
<dbReference type="GO" id="GO:0008033">
    <property type="term" value="P:tRNA processing"/>
    <property type="evidence" value="ECO:0007669"/>
    <property type="project" value="UniProtKB-KW"/>
</dbReference>
<dbReference type="InterPro" id="IPR014729">
    <property type="entry name" value="Rossmann-like_a/b/a_fold"/>
</dbReference>
<protein>
    <recommendedName>
        <fullName evidence="1">tRNA(Ile)-lysidine synthetase</fullName>
        <ecNumber evidence="1">6.3.4.19</ecNumber>
    </recommendedName>
</protein>
<evidence type="ECO:0000256" key="6">
    <source>
        <dbReference type="ARBA" id="ARBA00048539"/>
    </source>
</evidence>
<comment type="catalytic activity">
    <reaction evidence="6">
        <text>cytidine(34) in tRNA(Ile2) + L-lysine + ATP = lysidine(34) in tRNA(Ile2) + AMP + diphosphate + H(+)</text>
        <dbReference type="Rhea" id="RHEA:43744"/>
        <dbReference type="Rhea" id="RHEA-COMP:10625"/>
        <dbReference type="Rhea" id="RHEA-COMP:10670"/>
        <dbReference type="ChEBI" id="CHEBI:15378"/>
        <dbReference type="ChEBI" id="CHEBI:30616"/>
        <dbReference type="ChEBI" id="CHEBI:32551"/>
        <dbReference type="ChEBI" id="CHEBI:33019"/>
        <dbReference type="ChEBI" id="CHEBI:82748"/>
        <dbReference type="ChEBI" id="CHEBI:83665"/>
        <dbReference type="ChEBI" id="CHEBI:456215"/>
        <dbReference type="EC" id="6.3.4.19"/>
    </reaction>
</comment>
<dbReference type="Pfam" id="PF01171">
    <property type="entry name" value="ATP_bind_3"/>
    <property type="match status" value="1"/>
</dbReference>
<evidence type="ECO:0000259" key="7">
    <source>
        <dbReference type="Pfam" id="PF01171"/>
    </source>
</evidence>
<keyword evidence="5" id="KW-0067">ATP-binding</keyword>
<dbReference type="PANTHER" id="PTHR43033">
    <property type="entry name" value="TRNA(ILE)-LYSIDINE SYNTHASE-RELATED"/>
    <property type="match status" value="1"/>
</dbReference>
<feature type="domain" description="tRNA(Ile)-lysidine/2-thiocytidine synthase N-terminal" evidence="7">
    <location>
        <begin position="27"/>
        <end position="222"/>
    </location>
</feature>
<dbReference type="InterPro" id="IPR012094">
    <property type="entry name" value="tRNA_Ile_lys_synt"/>
</dbReference>
<dbReference type="KEGG" id="spaa:SPAPADRAFT_157650"/>